<sequence>MFRTPYEVSSPHPVPIQPKLRQAVNKVSATSKLQLNPLKPHYSCALPTRFLLLTYSLLILHHISPYICYLHRLRIKVSRNFCYSACPSIIHGIAISNCFCCLCLYPALASSIATGGRNGVLRLSYSITAKEPYSYPSLCMGLS</sequence>
<dbReference type="RefSeq" id="XP_028463177.1">
    <property type="nucleotide sequence ID" value="XM_028615550.1"/>
</dbReference>
<dbReference type="GeneID" id="39584027"/>
<evidence type="ECO:0000313" key="2">
    <source>
        <dbReference type="EMBL" id="ROT35371.1"/>
    </source>
</evidence>
<keyword evidence="1" id="KW-0812">Transmembrane</keyword>
<accession>A0A3N2PLF3</accession>
<organism evidence="2 3">
    <name type="scientific">Sodiomyces alkalinus (strain CBS 110278 / VKM F-3762 / F11)</name>
    <name type="common">Alkaliphilic filamentous fungus</name>
    <dbReference type="NCBI Taxonomy" id="1314773"/>
    <lineage>
        <taxon>Eukaryota</taxon>
        <taxon>Fungi</taxon>
        <taxon>Dikarya</taxon>
        <taxon>Ascomycota</taxon>
        <taxon>Pezizomycotina</taxon>
        <taxon>Sordariomycetes</taxon>
        <taxon>Hypocreomycetidae</taxon>
        <taxon>Glomerellales</taxon>
        <taxon>Plectosphaerellaceae</taxon>
        <taxon>Sodiomyces</taxon>
    </lineage>
</organism>
<keyword evidence="1" id="KW-1133">Transmembrane helix</keyword>
<feature type="transmembrane region" description="Helical" evidence="1">
    <location>
        <begin position="50"/>
        <end position="69"/>
    </location>
</feature>
<dbReference type="Proteomes" id="UP000272025">
    <property type="component" value="Unassembled WGS sequence"/>
</dbReference>
<proteinExistence type="predicted"/>
<evidence type="ECO:0000313" key="3">
    <source>
        <dbReference type="Proteomes" id="UP000272025"/>
    </source>
</evidence>
<reference evidence="2 3" key="1">
    <citation type="journal article" date="2018" name="Mol. Ecol.">
        <title>The obligate alkalophilic soda-lake fungus Sodiomyces alkalinus has shifted to a protein diet.</title>
        <authorList>
            <person name="Grum-Grzhimaylo A.A."/>
            <person name="Falkoski D.L."/>
            <person name="van den Heuvel J."/>
            <person name="Valero-Jimenez C.A."/>
            <person name="Min B."/>
            <person name="Choi I.G."/>
            <person name="Lipzen A."/>
            <person name="Daum C.G."/>
            <person name="Aanen D.K."/>
            <person name="Tsang A."/>
            <person name="Henrissat B."/>
            <person name="Bilanenko E.N."/>
            <person name="de Vries R.P."/>
            <person name="van Kan J.A.L."/>
            <person name="Grigoriev I.V."/>
            <person name="Debets A.J.M."/>
        </authorList>
    </citation>
    <scope>NUCLEOTIDE SEQUENCE [LARGE SCALE GENOMIC DNA]</scope>
    <source>
        <strain evidence="2 3">F11</strain>
    </source>
</reference>
<protein>
    <submittedName>
        <fullName evidence="2">Uncharacterized protein</fullName>
    </submittedName>
</protein>
<evidence type="ECO:0000256" key="1">
    <source>
        <dbReference type="SAM" id="Phobius"/>
    </source>
</evidence>
<name>A0A3N2PLF3_SODAK</name>
<dbReference type="AlphaFoldDB" id="A0A3N2PLF3"/>
<dbReference type="EMBL" id="ML119061">
    <property type="protein sequence ID" value="ROT35371.1"/>
    <property type="molecule type" value="Genomic_DNA"/>
</dbReference>
<keyword evidence="3" id="KW-1185">Reference proteome</keyword>
<gene>
    <name evidence="2" type="ORF">SODALDRAFT_63832</name>
</gene>
<keyword evidence="1" id="KW-0472">Membrane</keyword>